<keyword evidence="2" id="KW-1185">Reference proteome</keyword>
<evidence type="ECO:0008006" key="3">
    <source>
        <dbReference type="Google" id="ProtNLM"/>
    </source>
</evidence>
<proteinExistence type="predicted"/>
<protein>
    <recommendedName>
        <fullName evidence="3">DUF3168 domain-containing protein</fullName>
    </recommendedName>
</protein>
<reference evidence="1 2" key="1">
    <citation type="journal article" date="2019" name="Int. J. Syst. Evol. Microbiol.">
        <title>The Global Catalogue of Microorganisms (GCM) 10K type strain sequencing project: providing services to taxonomists for standard genome sequencing and annotation.</title>
        <authorList>
            <consortium name="The Broad Institute Genomics Platform"/>
            <consortium name="The Broad Institute Genome Sequencing Center for Infectious Disease"/>
            <person name="Wu L."/>
            <person name="Ma J."/>
        </authorList>
    </citation>
    <scope>NUCLEOTIDE SEQUENCE [LARGE SCALE GENOMIC DNA]</scope>
    <source>
        <strain evidence="1 2">JCM 4788</strain>
    </source>
</reference>
<evidence type="ECO:0000313" key="2">
    <source>
        <dbReference type="Proteomes" id="UP001500879"/>
    </source>
</evidence>
<comment type="caution">
    <text evidence="1">The sequence shown here is derived from an EMBL/GenBank/DDBJ whole genome shotgun (WGS) entry which is preliminary data.</text>
</comment>
<organism evidence="1 2">
    <name type="scientific">Streptomyces luteireticuli</name>
    <dbReference type="NCBI Taxonomy" id="173858"/>
    <lineage>
        <taxon>Bacteria</taxon>
        <taxon>Bacillati</taxon>
        <taxon>Actinomycetota</taxon>
        <taxon>Actinomycetes</taxon>
        <taxon>Kitasatosporales</taxon>
        <taxon>Streptomycetaceae</taxon>
        <taxon>Streptomyces</taxon>
    </lineage>
</organism>
<accession>A0ABN0YQW7</accession>
<sequence length="127" mass="14369">MRADPVAALVEQFRLVPGLAEYVTGDRVGREAGETMIYLEHSGGFRRLRDRADRADIEYDVVHQDRGEAVRLAYELREYMLEVLPGLIVSGVQVLDVGEISSPRYLPDVLSREHVYRGEVSLLLIEV</sequence>
<name>A0ABN0YQW7_9ACTN</name>
<dbReference type="EMBL" id="BAAABX010000032">
    <property type="protein sequence ID" value="GAA0406220.1"/>
    <property type="molecule type" value="Genomic_DNA"/>
</dbReference>
<gene>
    <name evidence="1" type="ORF">GCM10010357_28980</name>
</gene>
<dbReference type="Proteomes" id="UP001500879">
    <property type="component" value="Unassembled WGS sequence"/>
</dbReference>
<evidence type="ECO:0000313" key="1">
    <source>
        <dbReference type="EMBL" id="GAA0406220.1"/>
    </source>
</evidence>
<dbReference type="RefSeq" id="WP_344024032.1">
    <property type="nucleotide sequence ID" value="NZ_BAAABX010000032.1"/>
</dbReference>